<dbReference type="Pfam" id="PF00324">
    <property type="entry name" value="AA_permease"/>
    <property type="match status" value="1"/>
</dbReference>
<feature type="transmembrane region" description="Helical" evidence="5">
    <location>
        <begin position="447"/>
        <end position="465"/>
    </location>
</feature>
<reference evidence="8" key="1">
    <citation type="submission" date="2017-04" db="EMBL/GenBank/DDBJ databases">
        <authorList>
            <person name="Varghese N."/>
            <person name="Submissions S."/>
        </authorList>
    </citation>
    <scope>NUCLEOTIDE SEQUENCE [LARGE SCALE GENOMIC DNA]</scope>
    <source>
        <strain evidence="8">RKEM611</strain>
    </source>
</reference>
<evidence type="ECO:0000256" key="2">
    <source>
        <dbReference type="ARBA" id="ARBA00022692"/>
    </source>
</evidence>
<dbReference type="GO" id="GO:0016020">
    <property type="term" value="C:membrane"/>
    <property type="evidence" value="ECO:0007669"/>
    <property type="project" value="UniProtKB-SubCell"/>
</dbReference>
<feature type="transmembrane region" description="Helical" evidence="5">
    <location>
        <begin position="418"/>
        <end position="441"/>
    </location>
</feature>
<sequence length="491" mass="52793">MDKKASADGVVYQHVDKQYFESRTLKRYAGVWSLWALGVGAVISGDFFGWNFGLAAGGFGGLLIATIIITIMYVGLGYSIAEMTATLPHTGGAYSFGRTAMGPWGGFITGLAENMEYVLTPAVIVIGIGGYFGSIANSLLGINLQEPVWWTLAYLIFVGLNIRGVEMTFRFSVIITMIALSILLVFWIGAIPLFSFDQALNIPATEGHSSFLPFGISGIMNALPFAIWFYLAIEQLPLAAEESHQPSRDIPKGMLWGLLTLVIAAFLTLFLNAGISPGAAAVGASDEPLFLAFTTIFGPGIAPWLALIAVAGLVASFHTIIYAYGRNIYSLSRAGYFPRWLSVTGPSQTPKVALIAGATVGFVIALIIKYAPTDGGIPVGPALLNMAVFGALIAYVMQLVSFIILRKKFSHLERPFKSPLGIVGAGIALLICVLALVFLLMNEEYRVGIWGCAAWIIVGTIWFALRGKTQLVFSPEEEFAFKARESAALQN</sequence>
<dbReference type="EMBL" id="FWZT01000013">
    <property type="protein sequence ID" value="SMF43689.1"/>
    <property type="molecule type" value="Genomic_DNA"/>
</dbReference>
<evidence type="ECO:0000256" key="3">
    <source>
        <dbReference type="ARBA" id="ARBA00022989"/>
    </source>
</evidence>
<dbReference type="PIRSF" id="PIRSF006060">
    <property type="entry name" value="AA_transporter"/>
    <property type="match status" value="1"/>
</dbReference>
<feature type="transmembrane region" description="Helical" evidence="5">
    <location>
        <begin position="211"/>
        <end position="233"/>
    </location>
</feature>
<feature type="transmembrane region" description="Helical" evidence="5">
    <location>
        <begin position="171"/>
        <end position="191"/>
    </location>
</feature>
<feature type="transmembrane region" description="Helical" evidence="5">
    <location>
        <begin position="254"/>
        <end position="281"/>
    </location>
</feature>
<dbReference type="STRING" id="1513793.SAMN06296036_11392"/>
<keyword evidence="3 5" id="KW-1133">Transmembrane helix</keyword>
<evidence type="ECO:0000256" key="4">
    <source>
        <dbReference type="ARBA" id="ARBA00023136"/>
    </source>
</evidence>
<name>A0A1Y6C9T9_9BACT</name>
<feature type="transmembrane region" description="Helical" evidence="5">
    <location>
        <begin position="148"/>
        <end position="164"/>
    </location>
</feature>
<evidence type="ECO:0000313" key="7">
    <source>
        <dbReference type="EMBL" id="SMF43689.1"/>
    </source>
</evidence>
<dbReference type="InterPro" id="IPR050367">
    <property type="entry name" value="APC_superfamily"/>
</dbReference>
<feature type="transmembrane region" description="Helical" evidence="5">
    <location>
        <begin position="383"/>
        <end position="406"/>
    </location>
</feature>
<evidence type="ECO:0000256" key="1">
    <source>
        <dbReference type="ARBA" id="ARBA00004141"/>
    </source>
</evidence>
<dbReference type="InterPro" id="IPR004841">
    <property type="entry name" value="AA-permease/SLC12A_dom"/>
</dbReference>
<protein>
    <submittedName>
        <fullName evidence="7">Ethanolamine:proton symporter, EAT family</fullName>
    </submittedName>
</protein>
<feature type="transmembrane region" description="Helical" evidence="5">
    <location>
        <begin position="352"/>
        <end position="371"/>
    </location>
</feature>
<feature type="transmembrane region" description="Helical" evidence="5">
    <location>
        <begin position="54"/>
        <end position="76"/>
    </location>
</feature>
<keyword evidence="2 5" id="KW-0812">Transmembrane</keyword>
<organism evidence="7 8">
    <name type="scientific">Pseudobacteriovorax antillogorgiicola</name>
    <dbReference type="NCBI Taxonomy" id="1513793"/>
    <lineage>
        <taxon>Bacteria</taxon>
        <taxon>Pseudomonadati</taxon>
        <taxon>Bdellovibrionota</taxon>
        <taxon>Oligoflexia</taxon>
        <taxon>Oligoflexales</taxon>
        <taxon>Pseudobacteriovoracaceae</taxon>
        <taxon>Pseudobacteriovorax</taxon>
    </lineage>
</organism>
<evidence type="ECO:0000313" key="8">
    <source>
        <dbReference type="Proteomes" id="UP000192907"/>
    </source>
</evidence>
<gene>
    <name evidence="7" type="ORF">SAMN06296036_11392</name>
</gene>
<dbReference type="Proteomes" id="UP000192907">
    <property type="component" value="Unassembled WGS sequence"/>
</dbReference>
<dbReference type="PANTHER" id="PTHR42770">
    <property type="entry name" value="AMINO ACID TRANSPORTER-RELATED"/>
    <property type="match status" value="1"/>
</dbReference>
<evidence type="ECO:0000256" key="5">
    <source>
        <dbReference type="SAM" id="Phobius"/>
    </source>
</evidence>
<feature type="domain" description="Amino acid permease/ SLC12A" evidence="6">
    <location>
        <begin position="44"/>
        <end position="443"/>
    </location>
</feature>
<dbReference type="PANTHER" id="PTHR42770:SF7">
    <property type="entry name" value="MEMBRANE PROTEIN"/>
    <property type="match status" value="1"/>
</dbReference>
<keyword evidence="4 5" id="KW-0472">Membrane</keyword>
<dbReference type="RefSeq" id="WP_132321135.1">
    <property type="nucleotide sequence ID" value="NZ_FWZT01000013.1"/>
</dbReference>
<dbReference type="OrthoDB" id="9804700at2"/>
<dbReference type="AlphaFoldDB" id="A0A1Y6C9T9"/>
<proteinExistence type="predicted"/>
<evidence type="ECO:0000259" key="6">
    <source>
        <dbReference type="Pfam" id="PF00324"/>
    </source>
</evidence>
<keyword evidence="8" id="KW-1185">Reference proteome</keyword>
<feature type="transmembrane region" description="Helical" evidence="5">
    <location>
        <begin position="117"/>
        <end position="136"/>
    </location>
</feature>
<feature type="transmembrane region" description="Helical" evidence="5">
    <location>
        <begin position="301"/>
        <end position="324"/>
    </location>
</feature>
<feature type="transmembrane region" description="Helical" evidence="5">
    <location>
        <begin position="28"/>
        <end position="48"/>
    </location>
</feature>
<dbReference type="GO" id="GO:0055085">
    <property type="term" value="P:transmembrane transport"/>
    <property type="evidence" value="ECO:0007669"/>
    <property type="project" value="InterPro"/>
</dbReference>
<comment type="subcellular location">
    <subcellularLocation>
        <location evidence="1">Membrane</location>
        <topology evidence="1">Multi-pass membrane protein</topology>
    </subcellularLocation>
</comment>
<dbReference type="Gene3D" id="1.20.1740.10">
    <property type="entry name" value="Amino acid/polyamine transporter I"/>
    <property type="match status" value="1"/>
</dbReference>
<accession>A0A1Y6C9T9</accession>